<proteinExistence type="predicted"/>
<reference evidence="1" key="1">
    <citation type="submission" date="2023-03" db="EMBL/GenBank/DDBJ databases">
        <authorList>
            <person name="Steffen K."/>
            <person name="Cardenas P."/>
        </authorList>
    </citation>
    <scope>NUCLEOTIDE SEQUENCE</scope>
</reference>
<sequence length="110" mass="12020">MGLEGRECEIMQFGGCYLGRNLQNIGVIQRRVVEDELLGAEIDRHIADGSLTALASANHEERQDTVTALIEEFRVEESFGQDDSGELRATIDTAALQDAMARVLAAARAE</sequence>
<dbReference type="AlphaFoldDB" id="A0AA35R198"/>
<accession>A0AA35R198</accession>
<dbReference type="Proteomes" id="UP001174909">
    <property type="component" value="Unassembled WGS sequence"/>
</dbReference>
<keyword evidence="2" id="KW-1185">Reference proteome</keyword>
<organism evidence="1 2">
    <name type="scientific">Geodia barretti</name>
    <name type="common">Barrett's horny sponge</name>
    <dbReference type="NCBI Taxonomy" id="519541"/>
    <lineage>
        <taxon>Eukaryota</taxon>
        <taxon>Metazoa</taxon>
        <taxon>Porifera</taxon>
        <taxon>Demospongiae</taxon>
        <taxon>Heteroscleromorpha</taxon>
        <taxon>Tetractinellida</taxon>
        <taxon>Astrophorina</taxon>
        <taxon>Geodiidae</taxon>
        <taxon>Geodia</taxon>
    </lineage>
</organism>
<protein>
    <submittedName>
        <fullName evidence="1">Uncharacterized protein</fullName>
    </submittedName>
</protein>
<name>A0AA35R198_GEOBA</name>
<evidence type="ECO:0000313" key="2">
    <source>
        <dbReference type="Proteomes" id="UP001174909"/>
    </source>
</evidence>
<evidence type="ECO:0000313" key="1">
    <source>
        <dbReference type="EMBL" id="CAI7998541.1"/>
    </source>
</evidence>
<dbReference type="EMBL" id="CASHTH010000351">
    <property type="protein sequence ID" value="CAI7998541.1"/>
    <property type="molecule type" value="Genomic_DNA"/>
</dbReference>
<comment type="caution">
    <text evidence="1">The sequence shown here is derived from an EMBL/GenBank/DDBJ whole genome shotgun (WGS) entry which is preliminary data.</text>
</comment>
<gene>
    <name evidence="1" type="ORF">GBAR_LOCUS2467</name>
</gene>